<dbReference type="Proteomes" id="UP000002350">
    <property type="component" value="Chromosome"/>
</dbReference>
<organism evidence="1 2">
    <name type="scientific">Shewanella violacea (strain JCM 10179 / CIP 106290 / LMG 19151 / DSS12)</name>
    <dbReference type="NCBI Taxonomy" id="637905"/>
    <lineage>
        <taxon>Bacteria</taxon>
        <taxon>Pseudomonadati</taxon>
        <taxon>Pseudomonadota</taxon>
        <taxon>Gammaproteobacteria</taxon>
        <taxon>Alteromonadales</taxon>
        <taxon>Shewanellaceae</taxon>
        <taxon>Shewanella</taxon>
    </lineage>
</organism>
<protein>
    <submittedName>
        <fullName evidence="1">Uncharacterized protein</fullName>
    </submittedName>
</protein>
<evidence type="ECO:0000313" key="2">
    <source>
        <dbReference type="Proteomes" id="UP000002350"/>
    </source>
</evidence>
<dbReference type="AlphaFoldDB" id="D4ZIQ8"/>
<reference evidence="2" key="1">
    <citation type="journal article" date="2010" name="Mol. Biosyst.">
        <title>Complete genome sequence and comparative analysis of Shewanella violacea, a psychrophilic and piezophilic bacterium from deep sea floor sediments.</title>
        <authorList>
            <person name="Aono E."/>
            <person name="Baba T."/>
            <person name="Ara T."/>
            <person name="Nishi T."/>
            <person name="Nakamichi T."/>
            <person name="Inamoto E."/>
            <person name="Toyonaga H."/>
            <person name="Hasegawa M."/>
            <person name="Takai Y."/>
            <person name="Okumura Y."/>
            <person name="Baba M."/>
            <person name="Tomita M."/>
            <person name="Kato C."/>
            <person name="Oshima T."/>
            <person name="Nakasone K."/>
            <person name="Mori H."/>
        </authorList>
    </citation>
    <scope>NUCLEOTIDE SEQUENCE [LARGE SCALE GENOMIC DNA]</scope>
    <source>
        <strain evidence="2">JCM 10179 / CIP 106290 / LMG 19151 / DSS12</strain>
    </source>
</reference>
<accession>D4ZIQ8</accession>
<name>D4ZIQ8_SHEVD</name>
<dbReference type="KEGG" id="svo:SVI_1586"/>
<keyword evidence="2" id="KW-1185">Reference proteome</keyword>
<evidence type="ECO:0000313" key="1">
    <source>
        <dbReference type="EMBL" id="BAJ01557.1"/>
    </source>
</evidence>
<sequence length="37" mass="4170">MNFVLKTKFTDIEWALVAGTAMAATSELSWLVDSHER</sequence>
<proteinExistence type="predicted"/>
<dbReference type="HOGENOM" id="CLU_3348585_0_0_6"/>
<dbReference type="STRING" id="637905.SVI_1586"/>
<gene>
    <name evidence="1" type="ordered locus">SVI_1586</name>
</gene>
<dbReference type="EMBL" id="AP011177">
    <property type="protein sequence ID" value="BAJ01557.1"/>
    <property type="molecule type" value="Genomic_DNA"/>
</dbReference>